<protein>
    <recommendedName>
        <fullName evidence="6">O-fucosyltransferase family protein</fullName>
    </recommendedName>
</protein>
<keyword evidence="1" id="KW-0808">Transferase</keyword>
<dbReference type="Gene3D" id="3.40.50.11340">
    <property type="match status" value="1"/>
</dbReference>
<dbReference type="PANTHER" id="PTHR31469:SF8">
    <property type="entry name" value="OS07G0641000 PROTEIN"/>
    <property type="match status" value="1"/>
</dbReference>
<evidence type="ECO:0000256" key="3">
    <source>
        <dbReference type="ARBA" id="ARBA00023277"/>
    </source>
</evidence>
<dbReference type="Proteomes" id="UP001230188">
    <property type="component" value="Unassembled WGS sequence"/>
</dbReference>
<evidence type="ECO:0000313" key="5">
    <source>
        <dbReference type="Proteomes" id="UP001230188"/>
    </source>
</evidence>
<keyword evidence="3" id="KW-0119">Carbohydrate metabolism</keyword>
<keyword evidence="2" id="KW-0294">Fucose metabolism</keyword>
<dbReference type="GO" id="GO:0016740">
    <property type="term" value="F:transferase activity"/>
    <property type="evidence" value="ECO:0007669"/>
    <property type="project" value="UniProtKB-KW"/>
</dbReference>
<dbReference type="EMBL" id="JAQMWT010000546">
    <property type="protein sequence ID" value="KAJ8599752.1"/>
    <property type="molecule type" value="Genomic_DNA"/>
</dbReference>
<name>A0AAD7U9B0_9STRA</name>
<keyword evidence="5" id="KW-1185">Reference proteome</keyword>
<dbReference type="Gene3D" id="3.40.50.11350">
    <property type="match status" value="1"/>
</dbReference>
<dbReference type="PANTHER" id="PTHR31469">
    <property type="entry name" value="OS07G0633600 PROTEIN"/>
    <property type="match status" value="1"/>
</dbReference>
<organism evidence="4 5">
    <name type="scientific">Chrysophaeum taylorii</name>
    <dbReference type="NCBI Taxonomy" id="2483200"/>
    <lineage>
        <taxon>Eukaryota</taxon>
        <taxon>Sar</taxon>
        <taxon>Stramenopiles</taxon>
        <taxon>Ochrophyta</taxon>
        <taxon>Pelagophyceae</taxon>
        <taxon>Pelagomonadales</taxon>
        <taxon>Pelagomonadaceae</taxon>
        <taxon>Chrysophaeum</taxon>
    </lineage>
</organism>
<sequence length="816" mass="91316">MRWVCGAVVVVATAGILSIVALTERAVLEQAKWHGPERERFLSPPAARLEALESRLDAVRVRLDRVEGGPRRQRKKPVGERGRLVCDGREIEHEIVYWREVAEDKDYVAPTASNRGYLTFEYDRGGWNNVRMGVECLVVVAHAMGRTLVAPPAQNLYLLGAPQVDATSGKPKRKKMGFADFFDLEKLGERMSIMTMAQFLARQATEVVAAKGPPKNKTDLWGTELWSYLKKVADATPTWNGALLALPRSVNASFSDADRQMTERYAGGRAVAKYDASLRAARHVHVPAGGKHRILQHHYAFAFFADPRQRAFYRRLIRDTMRYVDPIQCAGAKLVDAVRRTSRDLGLGGKYYALHVRRGDFQFKSVKLPASKIVQNLRGNDIIPRGSLVFVATDDPDGVCVHCRSGGAACPDPNHQAPGAKMPDGCPADPSWDAFWRNGWILVFSRNFTTTRHASNVAASVDGINPNYLGMAESIVCSRAEVFAGTWFSTFTGYIHRLRGFHGLGENTYYHSTGRVDAARSRETYGRGYVRPPSKEMIEDELWKIFTYYTLNSNPLEPGLMSRQQLLRLCRDTQLVRTRREAASAQIAMRKNKLSFDEFLEVLGRLREGEFGLQKALLEHVLPLASRRTASEVDDEPVLDQVAPGIDAVFKAYAPLGYRRFLQFADDFGISKEVSVARVGEAFLASARRLEDLSRAQFDQALARLGDGRMKALLLHVYRADKSPAFNAVFLKIWQADGFADYYGDDGARADDDGVCFENFTIPADLRKKRMPAARVSTPTRNDHVIRVSDVANLLERRPDIADLLYHNIQTLSESG</sequence>
<evidence type="ECO:0008006" key="6">
    <source>
        <dbReference type="Google" id="ProtNLM"/>
    </source>
</evidence>
<dbReference type="CDD" id="cd11296">
    <property type="entry name" value="O-FucT_like"/>
    <property type="match status" value="1"/>
</dbReference>
<reference evidence="4" key="1">
    <citation type="submission" date="2023-01" db="EMBL/GenBank/DDBJ databases">
        <title>Metagenome sequencing of chrysophaentin producing Chrysophaeum taylorii.</title>
        <authorList>
            <person name="Davison J."/>
            <person name="Bewley C."/>
        </authorList>
    </citation>
    <scope>NUCLEOTIDE SEQUENCE</scope>
    <source>
        <strain evidence="4">NIES-1699</strain>
    </source>
</reference>
<dbReference type="GO" id="GO:0006004">
    <property type="term" value="P:fucose metabolic process"/>
    <property type="evidence" value="ECO:0007669"/>
    <property type="project" value="UniProtKB-KW"/>
</dbReference>
<dbReference type="InterPro" id="IPR019378">
    <property type="entry name" value="GDP-Fuc_O-FucTrfase"/>
</dbReference>
<evidence type="ECO:0000256" key="2">
    <source>
        <dbReference type="ARBA" id="ARBA00023253"/>
    </source>
</evidence>
<evidence type="ECO:0000256" key="1">
    <source>
        <dbReference type="ARBA" id="ARBA00022679"/>
    </source>
</evidence>
<comment type="caution">
    <text evidence="4">The sequence shown here is derived from an EMBL/GenBank/DDBJ whole genome shotgun (WGS) entry which is preliminary data.</text>
</comment>
<gene>
    <name evidence="4" type="ORF">CTAYLR_003439</name>
</gene>
<evidence type="ECO:0000313" key="4">
    <source>
        <dbReference type="EMBL" id="KAJ8599752.1"/>
    </source>
</evidence>
<proteinExistence type="predicted"/>
<dbReference type="Pfam" id="PF10250">
    <property type="entry name" value="O-FucT"/>
    <property type="match status" value="1"/>
</dbReference>
<accession>A0AAD7U9B0</accession>
<dbReference type="AlphaFoldDB" id="A0AAD7U9B0"/>